<protein>
    <recommendedName>
        <fullName evidence="7">DUF1907 domain-containing protein</fullName>
    </recommendedName>
</protein>
<proteinExistence type="predicted"/>
<feature type="domain" description="DUF1907" evidence="7">
    <location>
        <begin position="1"/>
        <end position="67"/>
    </location>
</feature>
<keyword evidence="5" id="KW-0862">Zinc</keyword>
<keyword evidence="3" id="KW-0479">Metal-binding</keyword>
<accession>A0ABQ9UWL1</accession>
<dbReference type="Pfam" id="PF08925">
    <property type="entry name" value="DUF1907"/>
    <property type="match status" value="1"/>
</dbReference>
<dbReference type="EMBL" id="JASSZA010000010">
    <property type="protein sequence ID" value="KAK2101145.1"/>
    <property type="molecule type" value="Genomic_DNA"/>
</dbReference>
<dbReference type="Proteomes" id="UP001266305">
    <property type="component" value="Unassembled WGS sequence"/>
</dbReference>
<keyword evidence="9" id="KW-1185">Reference proteome</keyword>
<evidence type="ECO:0000256" key="5">
    <source>
        <dbReference type="ARBA" id="ARBA00022833"/>
    </source>
</evidence>
<dbReference type="PANTHER" id="PTHR13204">
    <property type="entry name" value="PTD012 PROTEIN"/>
    <property type="match status" value="1"/>
</dbReference>
<dbReference type="PANTHER" id="PTHR13204:SF1">
    <property type="entry name" value="ESTER HYDROLASE C11ORF54"/>
    <property type="match status" value="1"/>
</dbReference>
<name>A0ABQ9UWL1_SAGOE</name>
<gene>
    <name evidence="8" type="ORF">P7K49_022493</name>
</gene>
<dbReference type="SMART" id="SM01168">
    <property type="entry name" value="DUF1907"/>
    <property type="match status" value="1"/>
</dbReference>
<evidence type="ECO:0000256" key="6">
    <source>
        <dbReference type="ARBA" id="ARBA00023242"/>
    </source>
</evidence>
<evidence type="ECO:0000259" key="7">
    <source>
        <dbReference type="SMART" id="SM01168"/>
    </source>
</evidence>
<organism evidence="8 9">
    <name type="scientific">Saguinus oedipus</name>
    <name type="common">Cotton-top tamarin</name>
    <name type="synonym">Oedipomidas oedipus</name>
    <dbReference type="NCBI Taxonomy" id="9490"/>
    <lineage>
        <taxon>Eukaryota</taxon>
        <taxon>Metazoa</taxon>
        <taxon>Chordata</taxon>
        <taxon>Craniata</taxon>
        <taxon>Vertebrata</taxon>
        <taxon>Euteleostomi</taxon>
        <taxon>Mammalia</taxon>
        <taxon>Eutheria</taxon>
        <taxon>Euarchontoglires</taxon>
        <taxon>Primates</taxon>
        <taxon>Haplorrhini</taxon>
        <taxon>Platyrrhini</taxon>
        <taxon>Cebidae</taxon>
        <taxon>Callitrichinae</taxon>
        <taxon>Saguinus</taxon>
    </lineage>
</organism>
<evidence type="ECO:0000313" key="9">
    <source>
        <dbReference type="Proteomes" id="UP001266305"/>
    </source>
</evidence>
<comment type="subunit">
    <text evidence="2">Monomer.</text>
</comment>
<evidence type="ECO:0000256" key="4">
    <source>
        <dbReference type="ARBA" id="ARBA00022801"/>
    </source>
</evidence>
<dbReference type="InterPro" id="IPR015021">
    <property type="entry name" value="C11orf54_DUF1907"/>
</dbReference>
<comment type="subcellular location">
    <subcellularLocation>
        <location evidence="1">Nucleus</location>
    </subcellularLocation>
</comment>
<evidence type="ECO:0000256" key="3">
    <source>
        <dbReference type="ARBA" id="ARBA00022723"/>
    </source>
</evidence>
<keyword evidence="4" id="KW-0378">Hydrolase</keyword>
<keyword evidence="6" id="KW-0539">Nucleus</keyword>
<dbReference type="SUPFAM" id="SSF117856">
    <property type="entry name" value="AF0104/ALDC/Ptd012-like"/>
    <property type="match status" value="1"/>
</dbReference>
<reference evidence="8 9" key="1">
    <citation type="submission" date="2023-05" db="EMBL/GenBank/DDBJ databases">
        <title>B98-5 Cell Line De Novo Hybrid Assembly: An Optical Mapping Approach.</title>
        <authorList>
            <person name="Kananen K."/>
            <person name="Auerbach J.A."/>
            <person name="Kautto E."/>
            <person name="Blachly J.S."/>
        </authorList>
    </citation>
    <scope>NUCLEOTIDE SEQUENCE [LARGE SCALE GENOMIC DNA]</scope>
    <source>
        <strain evidence="8">B95-8</strain>
        <tissue evidence="8">Cell line</tissue>
    </source>
</reference>
<sequence>MQMGLKDNFADVQVSVVDCPDLTKEPFTFPVKGICGKTRIAEVGGVPYLLPLVNQKKCQKSYFLTEL</sequence>
<evidence type="ECO:0000256" key="1">
    <source>
        <dbReference type="ARBA" id="ARBA00004123"/>
    </source>
</evidence>
<evidence type="ECO:0000256" key="2">
    <source>
        <dbReference type="ARBA" id="ARBA00011245"/>
    </source>
</evidence>
<comment type="caution">
    <text evidence="8">The sequence shown here is derived from an EMBL/GenBank/DDBJ whole genome shotgun (WGS) entry which is preliminary data.</text>
</comment>
<evidence type="ECO:0000313" key="8">
    <source>
        <dbReference type="EMBL" id="KAK2101145.1"/>
    </source>
</evidence>